<evidence type="ECO:0000313" key="4">
    <source>
        <dbReference type="Proteomes" id="UP001156398"/>
    </source>
</evidence>
<dbReference type="Pfam" id="PF00293">
    <property type="entry name" value="NUDIX"/>
    <property type="match status" value="1"/>
</dbReference>
<accession>A0ABT6VY58</accession>
<dbReference type="PANTHER" id="PTHR21340">
    <property type="entry name" value="DIADENOSINE 5,5-P1,P4-TETRAPHOSPHATE PYROPHOSPHOHYDROLASE MUTT"/>
    <property type="match status" value="1"/>
</dbReference>
<dbReference type="InterPro" id="IPR051325">
    <property type="entry name" value="Nudix_hydrolase_domain"/>
</dbReference>
<gene>
    <name evidence="3" type="ORF">POF43_011985</name>
</gene>
<dbReference type="EC" id="3.6.-.-" evidence="3"/>
<dbReference type="CDD" id="cd02883">
    <property type="entry name" value="NUDIX_Hydrolase"/>
    <property type="match status" value="1"/>
</dbReference>
<protein>
    <submittedName>
        <fullName evidence="3">NUDIX hydrolase</fullName>
        <ecNumber evidence="3">3.6.-.-</ecNumber>
    </submittedName>
</protein>
<dbReference type="SUPFAM" id="SSF55811">
    <property type="entry name" value="Nudix"/>
    <property type="match status" value="1"/>
</dbReference>
<evidence type="ECO:0000259" key="2">
    <source>
        <dbReference type="PROSITE" id="PS51462"/>
    </source>
</evidence>
<dbReference type="Proteomes" id="UP001156398">
    <property type="component" value="Unassembled WGS sequence"/>
</dbReference>
<feature type="domain" description="Nudix hydrolase" evidence="2">
    <location>
        <begin position="65"/>
        <end position="195"/>
    </location>
</feature>
<comment type="caution">
    <text evidence="3">The sequence shown here is derived from an EMBL/GenBank/DDBJ whole genome shotgun (WGS) entry which is preliminary data.</text>
</comment>
<keyword evidence="1 3" id="KW-0378">Hydrolase</keyword>
<dbReference type="InterPro" id="IPR020084">
    <property type="entry name" value="NUDIX_hydrolase_CS"/>
</dbReference>
<dbReference type="InterPro" id="IPR000086">
    <property type="entry name" value="NUDIX_hydrolase_dom"/>
</dbReference>
<dbReference type="PANTHER" id="PTHR21340:SF0">
    <property type="entry name" value="BIS(5'-NUCLEOSYL)-TETRAPHOSPHATASE [ASYMMETRICAL]"/>
    <property type="match status" value="1"/>
</dbReference>
<name>A0ABT6VY58_9ACTN</name>
<dbReference type="EMBL" id="JAAGKO020000013">
    <property type="protein sequence ID" value="MDI5963421.1"/>
    <property type="molecule type" value="Genomic_DNA"/>
</dbReference>
<dbReference type="PROSITE" id="PS51462">
    <property type="entry name" value="NUDIX"/>
    <property type="match status" value="1"/>
</dbReference>
<proteinExistence type="predicted"/>
<evidence type="ECO:0000256" key="1">
    <source>
        <dbReference type="ARBA" id="ARBA00022801"/>
    </source>
</evidence>
<reference evidence="3 4" key="1">
    <citation type="submission" date="2023-05" db="EMBL/GenBank/DDBJ databases">
        <title>Streptantibioticus silvisoli sp. nov., acidotolerant actinomycetes 1 from pine litter.</title>
        <authorList>
            <person name="Swiecimska M."/>
            <person name="Golinska P."/>
            <person name="Sangal V."/>
            <person name="Wachnowicz B."/>
            <person name="Goodfellow M."/>
        </authorList>
    </citation>
    <scope>NUCLEOTIDE SEQUENCE [LARGE SCALE GENOMIC DNA]</scope>
    <source>
        <strain evidence="3 4">SL54</strain>
    </source>
</reference>
<organism evidence="3 4">
    <name type="scientific">Streptantibioticus silvisoli</name>
    <dbReference type="NCBI Taxonomy" id="2705255"/>
    <lineage>
        <taxon>Bacteria</taxon>
        <taxon>Bacillati</taxon>
        <taxon>Actinomycetota</taxon>
        <taxon>Actinomycetes</taxon>
        <taxon>Kitasatosporales</taxon>
        <taxon>Streptomycetaceae</taxon>
        <taxon>Streptantibioticus</taxon>
    </lineage>
</organism>
<keyword evidence="4" id="KW-1185">Reference proteome</keyword>
<dbReference type="PROSITE" id="PS00893">
    <property type="entry name" value="NUDIX_BOX"/>
    <property type="match status" value="1"/>
</dbReference>
<dbReference type="RefSeq" id="WP_271323169.1">
    <property type="nucleotide sequence ID" value="NZ_JAAGKO020000013.1"/>
</dbReference>
<dbReference type="Gene3D" id="3.90.79.10">
    <property type="entry name" value="Nucleoside Triphosphate Pyrophosphohydrolase"/>
    <property type="match status" value="1"/>
</dbReference>
<dbReference type="GO" id="GO:0016787">
    <property type="term" value="F:hydrolase activity"/>
    <property type="evidence" value="ECO:0007669"/>
    <property type="project" value="UniProtKB-KW"/>
</dbReference>
<dbReference type="InterPro" id="IPR015797">
    <property type="entry name" value="NUDIX_hydrolase-like_dom_sf"/>
</dbReference>
<evidence type="ECO:0000313" key="3">
    <source>
        <dbReference type="EMBL" id="MDI5963421.1"/>
    </source>
</evidence>
<sequence>MRIDSLVPNDESYHEYCLYCRAEAVEWIVVDGRRKCVCHACGERADRAVIIDPGISWWLGRNGEYWHESSGVFVRDSLHRFLFFQRRAFPFAMTVPAGHVDRGESPAAAAVRELGEEVGIPGAGVRHIASDPLLGDGCRRGSDAHLWHAYLLEVAAAPEVTVNEEGGAPVWLTLDEARSRHLTYAVRHVIDRHAAALSAEHPQRADR</sequence>